<evidence type="ECO:0000259" key="5">
    <source>
        <dbReference type="Pfam" id="PF08245"/>
    </source>
</evidence>
<keyword evidence="3" id="KW-0132">Cell division</keyword>
<dbReference type="InterPro" id="IPR035911">
    <property type="entry name" value="MurE/MurF_N"/>
</dbReference>
<dbReference type="Pfam" id="PF08245">
    <property type="entry name" value="Mur_ligase_M"/>
    <property type="match status" value="1"/>
</dbReference>
<dbReference type="Proteomes" id="UP000823921">
    <property type="component" value="Unassembled WGS sequence"/>
</dbReference>
<comment type="similarity">
    <text evidence="2">Belongs to the MurCDEF family. MurE subfamily.</text>
</comment>
<dbReference type="AlphaFoldDB" id="A0A9D2MKQ3"/>
<organism evidence="6 7">
    <name type="scientific">Candidatus Flavonifractor intestinigallinarum</name>
    <dbReference type="NCBI Taxonomy" id="2838586"/>
    <lineage>
        <taxon>Bacteria</taxon>
        <taxon>Bacillati</taxon>
        <taxon>Bacillota</taxon>
        <taxon>Clostridia</taxon>
        <taxon>Eubacteriales</taxon>
        <taxon>Oscillospiraceae</taxon>
        <taxon>Flavonifractor</taxon>
    </lineage>
</organism>
<dbReference type="EMBL" id="DWXO01000009">
    <property type="protein sequence ID" value="HJB79513.1"/>
    <property type="molecule type" value="Genomic_DNA"/>
</dbReference>
<evidence type="ECO:0000259" key="4">
    <source>
        <dbReference type="Pfam" id="PF02875"/>
    </source>
</evidence>
<dbReference type="InterPro" id="IPR005761">
    <property type="entry name" value="UDP-N-AcMur-Glu-dNH2Pim_ligase"/>
</dbReference>
<dbReference type="GO" id="GO:0071555">
    <property type="term" value="P:cell wall organization"/>
    <property type="evidence" value="ECO:0007669"/>
    <property type="project" value="UniProtKB-KW"/>
</dbReference>
<feature type="domain" description="Mur ligase central" evidence="5">
    <location>
        <begin position="117"/>
        <end position="324"/>
    </location>
</feature>
<comment type="caution">
    <text evidence="6">The sequence shown here is derived from an EMBL/GenBank/DDBJ whole genome shotgun (WGS) entry which is preliminary data.</text>
</comment>
<dbReference type="GO" id="GO:0016881">
    <property type="term" value="F:acid-amino acid ligase activity"/>
    <property type="evidence" value="ECO:0007669"/>
    <property type="project" value="InterPro"/>
</dbReference>
<dbReference type="InterPro" id="IPR036615">
    <property type="entry name" value="Mur_ligase_C_dom_sf"/>
</dbReference>
<dbReference type="Gene3D" id="3.40.1190.10">
    <property type="entry name" value="Mur-like, catalytic domain"/>
    <property type="match status" value="1"/>
</dbReference>
<proteinExistence type="inferred from homology"/>
<keyword evidence="3" id="KW-0961">Cell wall biogenesis/degradation</keyword>
<dbReference type="InterPro" id="IPR004101">
    <property type="entry name" value="Mur_ligase_C"/>
</dbReference>
<evidence type="ECO:0000256" key="2">
    <source>
        <dbReference type="ARBA" id="ARBA00005898"/>
    </source>
</evidence>
<comment type="subcellular location">
    <subcellularLocation>
        <location evidence="3">Cytoplasm</location>
    </subcellularLocation>
</comment>
<dbReference type="PANTHER" id="PTHR23135">
    <property type="entry name" value="MUR LIGASE FAMILY MEMBER"/>
    <property type="match status" value="1"/>
</dbReference>
<dbReference type="InterPro" id="IPR013221">
    <property type="entry name" value="Mur_ligase_cen"/>
</dbReference>
<evidence type="ECO:0000256" key="1">
    <source>
        <dbReference type="ARBA" id="ARBA00004752"/>
    </source>
</evidence>
<dbReference type="InterPro" id="IPR036565">
    <property type="entry name" value="Mur-like_cat_sf"/>
</dbReference>
<evidence type="ECO:0000313" key="7">
    <source>
        <dbReference type="Proteomes" id="UP000823921"/>
    </source>
</evidence>
<dbReference type="SUPFAM" id="SSF53623">
    <property type="entry name" value="MurD-like peptide ligases, catalytic domain"/>
    <property type="match status" value="1"/>
</dbReference>
<evidence type="ECO:0000256" key="3">
    <source>
        <dbReference type="RuleBase" id="RU004135"/>
    </source>
</evidence>
<gene>
    <name evidence="6" type="primary">murE</name>
    <name evidence="6" type="ORF">H9712_00850</name>
</gene>
<protein>
    <submittedName>
        <fullName evidence="6">UDP-N-acetylmuramyl-tripeptide synthetase</fullName>
    </submittedName>
</protein>
<accession>A0A9D2MKQ3</accession>
<sequence>MTDFRRPLGDYVQLLLRHDLLADKGPIHADLTAPVVLVSCDSQVVIPHTLFLCKGAKFKEDYLRQAMDKGAFVYVSEIPYPNVPLPCLRVTDIRQAMGLLADLAYGHPSGQLTITGITGTKGKTTTAYYIKSIVDTWLASQGHRESALLSTIVTDDGLERKPAKLTTPEPLDLQRHLSNAVTAGADYLTMEVSSQALKYGRVIGVDLSCAVFLNIGEDHISPVEHPDLEDYLQSKLLIFRQAKTACISMDCDHAAEVAQAAARCEQVITFSQKDPAAVVYGTNVRKEGNKIAFHVRTPRYEGELAISTPGLFNVENALAAVAVAEAYGISRQAVEQGLEKAFVPGRMEHYVSADNQISVIVDYSHNGMSLQNALRSVRAEYPDRQLTVLFGCTGGKGIDRREGMGNAAGEWAHRIILTEDDPGPEEVEDICADIGVFLKRWNKAYTVIPDRERAVETAILEAQRPAVVLLAGKGCEEAQKRKNGPEPCIPDGILARQALDKYDRDHAQ</sequence>
<dbReference type="GO" id="GO:0005737">
    <property type="term" value="C:cytoplasm"/>
    <property type="evidence" value="ECO:0007669"/>
    <property type="project" value="UniProtKB-SubCell"/>
</dbReference>
<dbReference type="GO" id="GO:0051301">
    <property type="term" value="P:cell division"/>
    <property type="evidence" value="ECO:0007669"/>
    <property type="project" value="UniProtKB-KW"/>
</dbReference>
<dbReference type="GO" id="GO:0008360">
    <property type="term" value="P:regulation of cell shape"/>
    <property type="evidence" value="ECO:0007669"/>
    <property type="project" value="UniProtKB-KW"/>
</dbReference>
<reference evidence="6" key="1">
    <citation type="journal article" date="2021" name="PeerJ">
        <title>Extensive microbial diversity within the chicken gut microbiome revealed by metagenomics and culture.</title>
        <authorList>
            <person name="Gilroy R."/>
            <person name="Ravi A."/>
            <person name="Getino M."/>
            <person name="Pursley I."/>
            <person name="Horton D.L."/>
            <person name="Alikhan N.F."/>
            <person name="Baker D."/>
            <person name="Gharbi K."/>
            <person name="Hall N."/>
            <person name="Watson M."/>
            <person name="Adriaenssens E.M."/>
            <person name="Foster-Nyarko E."/>
            <person name="Jarju S."/>
            <person name="Secka A."/>
            <person name="Antonio M."/>
            <person name="Oren A."/>
            <person name="Chaudhuri R.R."/>
            <person name="La Ragione R."/>
            <person name="Hildebrand F."/>
            <person name="Pallen M.J."/>
        </authorList>
    </citation>
    <scope>NUCLEOTIDE SEQUENCE</scope>
    <source>
        <strain evidence="6">CHK192-8294</strain>
    </source>
</reference>
<dbReference type="GO" id="GO:0009252">
    <property type="term" value="P:peptidoglycan biosynthetic process"/>
    <property type="evidence" value="ECO:0007669"/>
    <property type="project" value="UniProtKB-KW"/>
</dbReference>
<dbReference type="Pfam" id="PF02875">
    <property type="entry name" value="Mur_ligase_C"/>
    <property type="match status" value="1"/>
</dbReference>
<dbReference type="PANTHER" id="PTHR23135:SF4">
    <property type="entry name" value="UDP-N-ACETYLMURAMOYL-L-ALANYL-D-GLUTAMATE--2,6-DIAMINOPIMELATE LIGASE MURE HOMOLOG, CHLOROPLASTIC"/>
    <property type="match status" value="1"/>
</dbReference>
<reference evidence="6" key="2">
    <citation type="submission" date="2021-04" db="EMBL/GenBank/DDBJ databases">
        <authorList>
            <person name="Gilroy R."/>
        </authorList>
    </citation>
    <scope>NUCLEOTIDE SEQUENCE</scope>
    <source>
        <strain evidence="6">CHK192-8294</strain>
    </source>
</reference>
<comment type="pathway">
    <text evidence="1 3">Cell wall biogenesis; peptidoglycan biosynthesis.</text>
</comment>
<keyword evidence="3" id="KW-0573">Peptidoglycan synthesis</keyword>
<dbReference type="SUPFAM" id="SSF63418">
    <property type="entry name" value="MurE/MurF N-terminal domain"/>
    <property type="match status" value="1"/>
</dbReference>
<dbReference type="Gene3D" id="3.90.190.20">
    <property type="entry name" value="Mur ligase, C-terminal domain"/>
    <property type="match status" value="1"/>
</dbReference>
<dbReference type="NCBIfam" id="TIGR01085">
    <property type="entry name" value="murE"/>
    <property type="match status" value="1"/>
</dbReference>
<dbReference type="SUPFAM" id="SSF53244">
    <property type="entry name" value="MurD-like peptide ligases, peptide-binding domain"/>
    <property type="match status" value="1"/>
</dbReference>
<name>A0A9D2MKQ3_9FIRM</name>
<dbReference type="Gene3D" id="3.40.1390.10">
    <property type="entry name" value="MurE/MurF, N-terminal domain"/>
    <property type="match status" value="1"/>
</dbReference>
<dbReference type="GO" id="GO:0005524">
    <property type="term" value="F:ATP binding"/>
    <property type="evidence" value="ECO:0007669"/>
    <property type="project" value="InterPro"/>
</dbReference>
<feature type="domain" description="Mur ligase C-terminal" evidence="4">
    <location>
        <begin position="345"/>
        <end position="474"/>
    </location>
</feature>
<evidence type="ECO:0000313" key="6">
    <source>
        <dbReference type="EMBL" id="HJB79513.1"/>
    </source>
</evidence>
<keyword evidence="3" id="KW-0131">Cell cycle</keyword>
<keyword evidence="3" id="KW-0133">Cell shape</keyword>